<dbReference type="Pfam" id="PF00593">
    <property type="entry name" value="TonB_dep_Rec_b-barrel"/>
    <property type="match status" value="1"/>
</dbReference>
<keyword evidence="4 10" id="KW-0812">Transmembrane</keyword>
<dbReference type="PANTHER" id="PTHR30069">
    <property type="entry name" value="TONB-DEPENDENT OUTER MEMBRANE RECEPTOR"/>
    <property type="match status" value="1"/>
</dbReference>
<dbReference type="GO" id="GO:0044718">
    <property type="term" value="P:siderophore transmembrane transport"/>
    <property type="evidence" value="ECO:0007669"/>
    <property type="project" value="TreeGrafter"/>
</dbReference>
<keyword evidence="5 12" id="KW-0732">Signal</keyword>
<dbReference type="InterPro" id="IPR012910">
    <property type="entry name" value="Plug_dom"/>
</dbReference>
<gene>
    <name evidence="15" type="ORF">SAMN05421770_103178</name>
</gene>
<evidence type="ECO:0000256" key="12">
    <source>
        <dbReference type="SAM" id="SignalP"/>
    </source>
</evidence>
<protein>
    <submittedName>
        <fullName evidence="15">Iron complex outermembrane recepter protein/vitamin B12 transporter</fullName>
    </submittedName>
</protein>
<feature type="signal peptide" evidence="12">
    <location>
        <begin position="1"/>
        <end position="26"/>
    </location>
</feature>
<dbReference type="Proteomes" id="UP000198356">
    <property type="component" value="Unassembled WGS sequence"/>
</dbReference>
<dbReference type="GO" id="GO:0009279">
    <property type="term" value="C:cell outer membrane"/>
    <property type="evidence" value="ECO:0007669"/>
    <property type="project" value="UniProtKB-SubCell"/>
</dbReference>
<dbReference type="EMBL" id="FZOU01000003">
    <property type="protein sequence ID" value="SNS94633.1"/>
    <property type="molecule type" value="Genomic_DNA"/>
</dbReference>
<evidence type="ECO:0000256" key="5">
    <source>
        <dbReference type="ARBA" id="ARBA00022729"/>
    </source>
</evidence>
<dbReference type="Pfam" id="PF07715">
    <property type="entry name" value="Plug"/>
    <property type="match status" value="1"/>
</dbReference>
<evidence type="ECO:0000313" key="15">
    <source>
        <dbReference type="EMBL" id="SNS94633.1"/>
    </source>
</evidence>
<comment type="similarity">
    <text evidence="10 11">Belongs to the TonB-dependent receptor family.</text>
</comment>
<keyword evidence="6 11" id="KW-0798">TonB box</keyword>
<keyword evidence="8" id="KW-0675">Receptor</keyword>
<evidence type="ECO:0000259" key="13">
    <source>
        <dbReference type="Pfam" id="PF00593"/>
    </source>
</evidence>
<organism evidence="15 16">
    <name type="scientific">Granulicella rosea</name>
    <dbReference type="NCBI Taxonomy" id="474952"/>
    <lineage>
        <taxon>Bacteria</taxon>
        <taxon>Pseudomonadati</taxon>
        <taxon>Acidobacteriota</taxon>
        <taxon>Terriglobia</taxon>
        <taxon>Terriglobales</taxon>
        <taxon>Acidobacteriaceae</taxon>
        <taxon>Granulicella</taxon>
    </lineage>
</organism>
<dbReference type="InterPro" id="IPR039426">
    <property type="entry name" value="TonB-dep_rcpt-like"/>
</dbReference>
<keyword evidence="16" id="KW-1185">Reference proteome</keyword>
<evidence type="ECO:0000256" key="7">
    <source>
        <dbReference type="ARBA" id="ARBA00023136"/>
    </source>
</evidence>
<feature type="domain" description="TonB-dependent receptor plug" evidence="14">
    <location>
        <begin position="138"/>
        <end position="239"/>
    </location>
</feature>
<keyword evidence="9 10" id="KW-0998">Cell outer membrane</keyword>
<dbReference type="InterPro" id="IPR008969">
    <property type="entry name" value="CarboxyPept-like_regulatory"/>
</dbReference>
<evidence type="ECO:0000256" key="8">
    <source>
        <dbReference type="ARBA" id="ARBA00023170"/>
    </source>
</evidence>
<evidence type="ECO:0000256" key="11">
    <source>
        <dbReference type="RuleBase" id="RU003357"/>
    </source>
</evidence>
<evidence type="ECO:0000313" key="16">
    <source>
        <dbReference type="Proteomes" id="UP000198356"/>
    </source>
</evidence>
<dbReference type="Gene3D" id="2.60.40.1120">
    <property type="entry name" value="Carboxypeptidase-like, regulatory domain"/>
    <property type="match status" value="1"/>
</dbReference>
<evidence type="ECO:0000256" key="4">
    <source>
        <dbReference type="ARBA" id="ARBA00022692"/>
    </source>
</evidence>
<evidence type="ECO:0000256" key="3">
    <source>
        <dbReference type="ARBA" id="ARBA00022452"/>
    </source>
</evidence>
<comment type="subcellular location">
    <subcellularLocation>
        <location evidence="1 10">Cell outer membrane</location>
        <topology evidence="1 10">Multi-pass membrane protein</topology>
    </subcellularLocation>
</comment>
<sequence length="802" mass="86263">MLYRNTRLRSLSLAACSIAAPLLAQSAITDNMAFGEHIHGTVRDPLGAVVANAHIELISDGHVRTSANSNARGVYDVVATHTGPYIVRATAPSFDATDTPVKVLRLASDMRLDLTLATPTDTQQVSVTATGTATPEAQIGASLTILSTEDLTDKLEVQDPLRLIAGVQITQTGQMGGTSGLNIRGGDTDANKLLIDGVSANQIGGGVEFANLASVGISSIEVLREPNSALYGSDALAGVVALTSTRAALTPLPLFTYAGDGGNFRTYRNEVTGSEVYRQFDLYSAFARVDTRNSLPNSKFHNATYAGNFGYAPNAANDLRFTTRQIAVSGGQPGAIALNGIADDGIEKEQDHYYTGTWDNQATTRWHNLLRYGGIRLNSTYYTGAPTGIPDGFGDYDGAVVTITGANGYSVTGQTAFQFGPATPFVSVTKRDFVYAQTDYRLNPHVVALGGFKYENESGSSGNQGTSPETIQRGNYSYTIQFSGDFFNRLFYSVGTGLEDNGLFGFAGTPRASLAYYLLRPSSNGLFTGTKLHGSFGKGIKEPSIFQQSNSLVSADPTATPLGPETSRTFDGGLDQQLLNGRVRLGVTYFHNEFTNVIQDVPNSALSAFPKVDPAKYPYGVYLNASSFRAQGIEFESEYRINSHLFARGGYTYTDAVVQKSFATAASGTDFPTIAIGAYAPLAGARPFRIAPHTGYFGVNYSRSKFYTSLTGTLVGRRDDSTFASDTSFGNTMLLPNRNLLGAYQRLELNGGYRITPRVSVYTDIQNLLSEHYFEAFGYPSLPLTFRSGIKLNFGGESWKWN</sequence>
<dbReference type="Gene3D" id="2.40.170.20">
    <property type="entry name" value="TonB-dependent receptor, beta-barrel domain"/>
    <property type="match status" value="1"/>
</dbReference>
<evidence type="ECO:0000256" key="10">
    <source>
        <dbReference type="PROSITE-ProRule" id="PRU01360"/>
    </source>
</evidence>
<dbReference type="GO" id="GO:0015344">
    <property type="term" value="F:siderophore uptake transmembrane transporter activity"/>
    <property type="evidence" value="ECO:0007669"/>
    <property type="project" value="TreeGrafter"/>
</dbReference>
<evidence type="ECO:0000259" key="14">
    <source>
        <dbReference type="Pfam" id="PF07715"/>
    </source>
</evidence>
<dbReference type="PROSITE" id="PS52016">
    <property type="entry name" value="TONB_DEPENDENT_REC_3"/>
    <property type="match status" value="1"/>
</dbReference>
<dbReference type="InterPro" id="IPR000531">
    <property type="entry name" value="Beta-barrel_TonB"/>
</dbReference>
<accession>A0A239INI5</accession>
<dbReference type="SUPFAM" id="SSF56935">
    <property type="entry name" value="Porins"/>
    <property type="match status" value="1"/>
</dbReference>
<keyword evidence="7 10" id="KW-0472">Membrane</keyword>
<evidence type="ECO:0000256" key="9">
    <source>
        <dbReference type="ARBA" id="ARBA00023237"/>
    </source>
</evidence>
<feature type="domain" description="TonB-dependent receptor-like beta-barrel" evidence="13">
    <location>
        <begin position="258"/>
        <end position="768"/>
    </location>
</feature>
<dbReference type="SUPFAM" id="SSF49464">
    <property type="entry name" value="Carboxypeptidase regulatory domain-like"/>
    <property type="match status" value="1"/>
</dbReference>
<name>A0A239INI5_9BACT</name>
<dbReference type="OrthoDB" id="9800913at2"/>
<feature type="chain" id="PRO_5012692481" evidence="12">
    <location>
        <begin position="27"/>
        <end position="802"/>
    </location>
</feature>
<keyword evidence="3 10" id="KW-1134">Transmembrane beta strand</keyword>
<dbReference type="InterPro" id="IPR037066">
    <property type="entry name" value="Plug_dom_sf"/>
</dbReference>
<reference evidence="15 16" key="1">
    <citation type="submission" date="2017-06" db="EMBL/GenBank/DDBJ databases">
        <authorList>
            <person name="Kim H.J."/>
            <person name="Triplett B.A."/>
        </authorList>
    </citation>
    <scope>NUCLEOTIDE SEQUENCE [LARGE SCALE GENOMIC DNA]</scope>
    <source>
        <strain evidence="15 16">DSM 18704</strain>
    </source>
</reference>
<evidence type="ECO:0000256" key="6">
    <source>
        <dbReference type="ARBA" id="ARBA00023077"/>
    </source>
</evidence>
<proteinExistence type="inferred from homology"/>
<evidence type="ECO:0000256" key="1">
    <source>
        <dbReference type="ARBA" id="ARBA00004571"/>
    </source>
</evidence>
<dbReference type="AlphaFoldDB" id="A0A239INI5"/>
<dbReference type="InterPro" id="IPR036942">
    <property type="entry name" value="Beta-barrel_TonB_sf"/>
</dbReference>
<dbReference type="RefSeq" id="WP_089408301.1">
    <property type="nucleotide sequence ID" value="NZ_FZOU01000003.1"/>
</dbReference>
<dbReference type="PANTHER" id="PTHR30069:SF29">
    <property type="entry name" value="HEMOGLOBIN AND HEMOGLOBIN-HAPTOGLOBIN-BINDING PROTEIN 1-RELATED"/>
    <property type="match status" value="1"/>
</dbReference>
<keyword evidence="2 10" id="KW-0813">Transport</keyword>
<dbReference type="Pfam" id="PF13620">
    <property type="entry name" value="CarboxypepD_reg"/>
    <property type="match status" value="1"/>
</dbReference>
<evidence type="ECO:0000256" key="2">
    <source>
        <dbReference type="ARBA" id="ARBA00022448"/>
    </source>
</evidence>
<dbReference type="Gene3D" id="2.170.130.10">
    <property type="entry name" value="TonB-dependent receptor, plug domain"/>
    <property type="match status" value="1"/>
</dbReference>